<feature type="domain" description="AAA+ ATPase" evidence="6">
    <location>
        <begin position="291"/>
        <end position="444"/>
    </location>
</feature>
<dbReference type="STRING" id="497964.CfE428DRAFT_1082"/>
<keyword evidence="2 4" id="KW-0067">ATP-binding</keyword>
<dbReference type="FunFam" id="3.40.50.300:FF:001025">
    <property type="entry name" value="ATPase family, AAA domain-containing 2B"/>
    <property type="match status" value="1"/>
</dbReference>
<evidence type="ECO:0000256" key="3">
    <source>
        <dbReference type="ARBA" id="ARBA00023054"/>
    </source>
</evidence>
<dbReference type="InParanoid" id="B4CWP4"/>
<keyword evidence="1 4" id="KW-0547">Nucleotide-binding</keyword>
<dbReference type="Gene3D" id="1.10.8.60">
    <property type="match status" value="1"/>
</dbReference>
<dbReference type="eggNOG" id="COG1222">
    <property type="taxonomic scope" value="Bacteria"/>
</dbReference>
<dbReference type="GO" id="GO:0016887">
    <property type="term" value="F:ATP hydrolysis activity"/>
    <property type="evidence" value="ECO:0007669"/>
    <property type="project" value="InterPro"/>
</dbReference>
<dbReference type="SMART" id="SM00382">
    <property type="entry name" value="AAA"/>
    <property type="match status" value="1"/>
</dbReference>
<keyword evidence="8" id="KW-1185">Reference proteome</keyword>
<dbReference type="AlphaFoldDB" id="B4CWP4"/>
<sequence length="605" mass="67262">MCPRVGAKIAALQARFLFHTTHLKKTARNCTGDLRHGVCSSIIEKLSTMDEESFDFSPHGEALSPLERLDRIISSIPPGDVVRGELIDLRVEIGELQDTMADARQAIEKMDAIIKKVTSPANRIGTFLGAPNRETAQIVVGGSDYYCNVDPRVPIESLRRGTRVLVNEAYVIVGDLGFDRSGPVVKISEVLGPDRLRVGTEHGVQSLVLQRGDLLLKEKLKAGDEVRTDPNYKIAIEVLARPHSDEYYLDSVPELPWEKVGGQKEALEAIRDAIELPLLHPDLFKRFQHSTPKGFLLHGPPGCGKTLIGKATAYNLTQQLKQQTGEEMREYFMHIKGPEILNMWVGESERIVREIFATAREKRREGYLPFLFIDEAESILGTRRASRYSNILSTLVPMFCTEMDGIESLAEVVIILASNRADLIDPAILRPGRIDRKIKVARPTREGAREIYHIYLAPNLPYDPALVREAGGVPEAVDLLIDKIIDLQFGHRDENRFLSITLRSGKKETLFRGDLVSGAIIASIVERAKGLAIKRAIASGQEEGISLDDLRASLDAEYLENDIFPPGDLTEDWLQLIDHDPENVVKVAPFRAGEKSSKPKPSAIV</sequence>
<dbReference type="InterPro" id="IPR012340">
    <property type="entry name" value="NA-bd_OB-fold"/>
</dbReference>
<dbReference type="InterPro" id="IPR003959">
    <property type="entry name" value="ATPase_AAA_core"/>
</dbReference>
<organism evidence="7 8">
    <name type="scientific">Chthoniobacter flavus Ellin428</name>
    <dbReference type="NCBI Taxonomy" id="497964"/>
    <lineage>
        <taxon>Bacteria</taxon>
        <taxon>Pseudomonadati</taxon>
        <taxon>Verrucomicrobiota</taxon>
        <taxon>Spartobacteria</taxon>
        <taxon>Chthoniobacterales</taxon>
        <taxon>Chthoniobacteraceae</taxon>
        <taxon>Chthoniobacter</taxon>
    </lineage>
</organism>
<dbReference type="PROSITE" id="PS00674">
    <property type="entry name" value="AAA"/>
    <property type="match status" value="1"/>
</dbReference>
<dbReference type="SUPFAM" id="SSF52540">
    <property type="entry name" value="P-loop containing nucleoside triphosphate hydrolases"/>
    <property type="match status" value="1"/>
</dbReference>
<dbReference type="Pfam" id="PF00004">
    <property type="entry name" value="AAA"/>
    <property type="match status" value="1"/>
</dbReference>
<dbReference type="Pfam" id="PF17758">
    <property type="entry name" value="Prot_ATP_ID_OB_N"/>
    <property type="match status" value="1"/>
</dbReference>
<accession>B4CWP4</accession>
<dbReference type="GO" id="GO:0005524">
    <property type="term" value="F:ATP binding"/>
    <property type="evidence" value="ECO:0007669"/>
    <property type="project" value="UniProtKB-KW"/>
</dbReference>
<dbReference type="Gene3D" id="3.40.50.300">
    <property type="entry name" value="P-loop containing nucleotide triphosphate hydrolases"/>
    <property type="match status" value="1"/>
</dbReference>
<proteinExistence type="inferred from homology"/>
<dbReference type="InterPro" id="IPR032501">
    <property type="entry name" value="Prot_ATP_ID_OB_2nd"/>
</dbReference>
<keyword evidence="3 5" id="KW-0175">Coiled coil</keyword>
<reference evidence="7 8" key="1">
    <citation type="journal article" date="2011" name="J. Bacteriol.">
        <title>Genome sequence of Chthoniobacter flavus Ellin428, an aerobic heterotrophic soil bacterium.</title>
        <authorList>
            <person name="Kant R."/>
            <person name="van Passel M.W."/>
            <person name="Palva A."/>
            <person name="Lucas S."/>
            <person name="Lapidus A."/>
            <person name="Glavina Del Rio T."/>
            <person name="Dalin E."/>
            <person name="Tice H."/>
            <person name="Bruce D."/>
            <person name="Goodwin L."/>
            <person name="Pitluck S."/>
            <person name="Larimer F.W."/>
            <person name="Land M.L."/>
            <person name="Hauser L."/>
            <person name="Sangwan P."/>
            <person name="de Vos W.M."/>
            <person name="Janssen P.H."/>
            <person name="Smidt H."/>
        </authorList>
    </citation>
    <scope>NUCLEOTIDE SEQUENCE [LARGE SCALE GENOMIC DNA]</scope>
    <source>
        <strain evidence="7 8">Ellin428</strain>
    </source>
</reference>
<evidence type="ECO:0000256" key="2">
    <source>
        <dbReference type="ARBA" id="ARBA00022840"/>
    </source>
</evidence>
<dbReference type="InterPro" id="IPR050168">
    <property type="entry name" value="AAA_ATPase_domain"/>
</dbReference>
<dbReference type="EMBL" id="ABVL01000002">
    <property type="protein sequence ID" value="EDY21836.1"/>
    <property type="molecule type" value="Genomic_DNA"/>
</dbReference>
<dbReference type="InterPro" id="IPR027417">
    <property type="entry name" value="P-loop_NTPase"/>
</dbReference>
<dbReference type="Proteomes" id="UP000005824">
    <property type="component" value="Unassembled WGS sequence"/>
</dbReference>
<evidence type="ECO:0000256" key="4">
    <source>
        <dbReference type="RuleBase" id="RU003651"/>
    </source>
</evidence>
<gene>
    <name evidence="7" type="ORF">CfE428DRAFT_1082</name>
</gene>
<dbReference type="PANTHER" id="PTHR23077">
    <property type="entry name" value="AAA-FAMILY ATPASE"/>
    <property type="match status" value="1"/>
</dbReference>
<feature type="coiled-coil region" evidence="5">
    <location>
        <begin position="86"/>
        <end position="113"/>
    </location>
</feature>
<comment type="similarity">
    <text evidence="4">Belongs to the AAA ATPase family.</text>
</comment>
<evidence type="ECO:0000313" key="8">
    <source>
        <dbReference type="Proteomes" id="UP000005824"/>
    </source>
</evidence>
<dbReference type="InterPro" id="IPR003593">
    <property type="entry name" value="AAA+_ATPase"/>
</dbReference>
<evidence type="ECO:0000259" key="6">
    <source>
        <dbReference type="SMART" id="SM00382"/>
    </source>
</evidence>
<dbReference type="PANTHER" id="PTHR23077:SF144">
    <property type="entry name" value="PROTEASOME-ASSOCIATED ATPASE"/>
    <property type="match status" value="1"/>
</dbReference>
<dbReference type="InterPro" id="IPR003960">
    <property type="entry name" value="ATPase_AAA_CS"/>
</dbReference>
<comment type="caution">
    <text evidence="7">The sequence shown here is derived from an EMBL/GenBank/DDBJ whole genome shotgun (WGS) entry which is preliminary data.</text>
</comment>
<dbReference type="Pfam" id="PF16450">
    <property type="entry name" value="Prot_ATP_ID_OB_C"/>
    <property type="match status" value="1"/>
</dbReference>
<evidence type="ECO:0000256" key="5">
    <source>
        <dbReference type="SAM" id="Coils"/>
    </source>
</evidence>
<evidence type="ECO:0000256" key="1">
    <source>
        <dbReference type="ARBA" id="ARBA00022741"/>
    </source>
</evidence>
<dbReference type="Gene3D" id="2.40.50.140">
    <property type="entry name" value="Nucleic acid-binding proteins"/>
    <property type="match status" value="1"/>
</dbReference>
<protein>
    <submittedName>
        <fullName evidence="7">AAA ATPase central domain protein</fullName>
    </submittedName>
</protein>
<evidence type="ECO:0000313" key="7">
    <source>
        <dbReference type="EMBL" id="EDY21836.1"/>
    </source>
</evidence>
<dbReference type="InterPro" id="IPR041626">
    <property type="entry name" value="Prot_ATP_ID_OB_N"/>
</dbReference>
<name>B4CWP4_9BACT</name>